<evidence type="ECO:0000313" key="2">
    <source>
        <dbReference type="Proteomes" id="UP000735302"/>
    </source>
</evidence>
<organism evidence="1 2">
    <name type="scientific">Plakobranchus ocellatus</name>
    <dbReference type="NCBI Taxonomy" id="259542"/>
    <lineage>
        <taxon>Eukaryota</taxon>
        <taxon>Metazoa</taxon>
        <taxon>Spiralia</taxon>
        <taxon>Lophotrochozoa</taxon>
        <taxon>Mollusca</taxon>
        <taxon>Gastropoda</taxon>
        <taxon>Heterobranchia</taxon>
        <taxon>Euthyneura</taxon>
        <taxon>Panpulmonata</taxon>
        <taxon>Sacoglossa</taxon>
        <taxon>Placobranchoidea</taxon>
        <taxon>Plakobranchidae</taxon>
        <taxon>Plakobranchus</taxon>
    </lineage>
</organism>
<reference evidence="1 2" key="1">
    <citation type="journal article" date="2021" name="Elife">
        <title>Chloroplast acquisition without the gene transfer in kleptoplastic sea slugs, Plakobranchus ocellatus.</title>
        <authorList>
            <person name="Maeda T."/>
            <person name="Takahashi S."/>
            <person name="Yoshida T."/>
            <person name="Shimamura S."/>
            <person name="Takaki Y."/>
            <person name="Nagai Y."/>
            <person name="Toyoda A."/>
            <person name="Suzuki Y."/>
            <person name="Arimoto A."/>
            <person name="Ishii H."/>
            <person name="Satoh N."/>
            <person name="Nishiyama T."/>
            <person name="Hasebe M."/>
            <person name="Maruyama T."/>
            <person name="Minagawa J."/>
            <person name="Obokata J."/>
            <person name="Shigenobu S."/>
        </authorList>
    </citation>
    <scope>NUCLEOTIDE SEQUENCE [LARGE SCALE GENOMIC DNA]</scope>
</reference>
<comment type="caution">
    <text evidence="1">The sequence shown here is derived from an EMBL/GenBank/DDBJ whole genome shotgun (WGS) entry which is preliminary data.</text>
</comment>
<dbReference type="EMBL" id="BLXT01004372">
    <property type="protein sequence ID" value="GFO12197.1"/>
    <property type="molecule type" value="Genomic_DNA"/>
</dbReference>
<dbReference type="Proteomes" id="UP000735302">
    <property type="component" value="Unassembled WGS sequence"/>
</dbReference>
<evidence type="ECO:0000313" key="1">
    <source>
        <dbReference type="EMBL" id="GFO12197.1"/>
    </source>
</evidence>
<accession>A0AAV4AZ78</accession>
<protein>
    <submittedName>
        <fullName evidence="1">Uncharacterized protein</fullName>
    </submittedName>
</protein>
<gene>
    <name evidence="1" type="ORF">PoB_003870200</name>
</gene>
<keyword evidence="2" id="KW-1185">Reference proteome</keyword>
<name>A0AAV4AZ78_9GAST</name>
<proteinExistence type="predicted"/>
<sequence length="120" mass="12781">MVTSAKGDTLISMGKSSAFLLLAPETTPRAASVQGFFASSGHEKGKQGALTVVGLSIVSSTGGQRAIEVRDSRRRSRQDDIAGKEVKSEDKARWIESDVAHVLARGVIVDNPFSQLLQLV</sequence>
<dbReference type="AlphaFoldDB" id="A0AAV4AZ78"/>